<reference evidence="2" key="1">
    <citation type="submission" date="2021-03" db="EMBL/GenBank/DDBJ databases">
        <title>Draft genome sequence of rust myrtle Austropuccinia psidii MF-1, a brazilian biotype.</title>
        <authorList>
            <person name="Quecine M.C."/>
            <person name="Pachon D.M.R."/>
            <person name="Bonatelli M.L."/>
            <person name="Correr F.H."/>
            <person name="Franceschini L.M."/>
            <person name="Leite T.F."/>
            <person name="Margarido G.R.A."/>
            <person name="Almeida C.A."/>
            <person name="Ferrarezi J.A."/>
            <person name="Labate C.A."/>
        </authorList>
    </citation>
    <scope>NUCLEOTIDE SEQUENCE</scope>
    <source>
        <strain evidence="2">MF-1</strain>
    </source>
</reference>
<organism evidence="2 3">
    <name type="scientific">Austropuccinia psidii MF-1</name>
    <dbReference type="NCBI Taxonomy" id="1389203"/>
    <lineage>
        <taxon>Eukaryota</taxon>
        <taxon>Fungi</taxon>
        <taxon>Dikarya</taxon>
        <taxon>Basidiomycota</taxon>
        <taxon>Pucciniomycotina</taxon>
        <taxon>Pucciniomycetes</taxon>
        <taxon>Pucciniales</taxon>
        <taxon>Sphaerophragmiaceae</taxon>
        <taxon>Austropuccinia</taxon>
    </lineage>
</organism>
<evidence type="ECO:0000256" key="1">
    <source>
        <dbReference type="SAM" id="MobiDB-lite"/>
    </source>
</evidence>
<feature type="region of interest" description="Disordered" evidence="1">
    <location>
        <begin position="1"/>
        <end position="25"/>
    </location>
</feature>
<accession>A0A9Q3ESR8</accession>
<gene>
    <name evidence="2" type="ORF">O181_068555</name>
</gene>
<evidence type="ECO:0000313" key="2">
    <source>
        <dbReference type="EMBL" id="MBW0528840.1"/>
    </source>
</evidence>
<feature type="compositionally biased region" description="Basic and acidic residues" evidence="1">
    <location>
        <begin position="1"/>
        <end position="14"/>
    </location>
</feature>
<dbReference type="Proteomes" id="UP000765509">
    <property type="component" value="Unassembled WGS sequence"/>
</dbReference>
<comment type="caution">
    <text evidence="2">The sequence shown here is derived from an EMBL/GenBank/DDBJ whole genome shotgun (WGS) entry which is preliminary data.</text>
</comment>
<keyword evidence="3" id="KW-1185">Reference proteome</keyword>
<name>A0A9Q3ESR8_9BASI</name>
<evidence type="ECO:0000313" key="3">
    <source>
        <dbReference type="Proteomes" id="UP000765509"/>
    </source>
</evidence>
<protein>
    <submittedName>
        <fullName evidence="2">Uncharacterized protein</fullName>
    </submittedName>
</protein>
<sequence>MKSEPELIEGHILRSEPLPSGSHRNISVPIQNLVQSSKGRGVGNMPKPLAGGHELLLTHQDHRTLGGWHPFSCKDKIKKINDWLKNQSLLSIDQKKELEMTPALEEGAVASTSS</sequence>
<proteinExistence type="predicted"/>
<dbReference type="AlphaFoldDB" id="A0A9Q3ESR8"/>
<dbReference type="EMBL" id="AVOT02034669">
    <property type="protein sequence ID" value="MBW0528840.1"/>
    <property type="molecule type" value="Genomic_DNA"/>
</dbReference>